<accession>A0A0F8ZRI7</accession>
<organism evidence="1">
    <name type="scientific">marine sediment metagenome</name>
    <dbReference type="NCBI Taxonomy" id="412755"/>
    <lineage>
        <taxon>unclassified sequences</taxon>
        <taxon>metagenomes</taxon>
        <taxon>ecological metagenomes</taxon>
    </lineage>
</organism>
<dbReference type="EMBL" id="LAZR01058872">
    <property type="protein sequence ID" value="KKK68994.1"/>
    <property type="molecule type" value="Genomic_DNA"/>
</dbReference>
<feature type="non-terminal residue" evidence="1">
    <location>
        <position position="90"/>
    </location>
</feature>
<proteinExistence type="predicted"/>
<sequence>MRVFLNRKSRYTKSEDCHLEPCKRGGVVRKGEAMFTLNKYSSEPPYDNIEVLWFHPECFLTWCLEAISRDKGLDGDSSHLLETLPTIEHL</sequence>
<dbReference type="AlphaFoldDB" id="A0A0F8ZRI7"/>
<comment type="caution">
    <text evidence="1">The sequence shown here is derived from an EMBL/GenBank/DDBJ whole genome shotgun (WGS) entry which is preliminary data.</text>
</comment>
<evidence type="ECO:0000313" key="1">
    <source>
        <dbReference type="EMBL" id="KKK68994.1"/>
    </source>
</evidence>
<gene>
    <name evidence="1" type="ORF">LCGC14_2938490</name>
</gene>
<name>A0A0F8ZRI7_9ZZZZ</name>
<reference evidence="1" key="1">
    <citation type="journal article" date="2015" name="Nature">
        <title>Complex archaea that bridge the gap between prokaryotes and eukaryotes.</title>
        <authorList>
            <person name="Spang A."/>
            <person name="Saw J.H."/>
            <person name="Jorgensen S.L."/>
            <person name="Zaremba-Niedzwiedzka K."/>
            <person name="Martijn J."/>
            <person name="Lind A.E."/>
            <person name="van Eijk R."/>
            <person name="Schleper C."/>
            <person name="Guy L."/>
            <person name="Ettema T.J."/>
        </authorList>
    </citation>
    <scope>NUCLEOTIDE SEQUENCE</scope>
</reference>
<protein>
    <recommendedName>
        <fullName evidence="2">PARP-type domain-containing protein</fullName>
    </recommendedName>
</protein>
<evidence type="ECO:0008006" key="2">
    <source>
        <dbReference type="Google" id="ProtNLM"/>
    </source>
</evidence>